<keyword evidence="1" id="KW-0067">ATP-binding</keyword>
<keyword evidence="1" id="KW-0347">Helicase</keyword>
<keyword evidence="2" id="KW-1185">Reference proteome</keyword>
<gene>
    <name evidence="1" type="ORF">NP439_02525</name>
</gene>
<evidence type="ECO:0000313" key="1">
    <source>
        <dbReference type="EMBL" id="UUI03590.1"/>
    </source>
</evidence>
<dbReference type="RefSeq" id="WP_256708645.1">
    <property type="nucleotide sequence ID" value="NZ_CP101914.1"/>
</dbReference>
<dbReference type="GO" id="GO:0004386">
    <property type="term" value="F:helicase activity"/>
    <property type="evidence" value="ECO:0007669"/>
    <property type="project" value="UniProtKB-KW"/>
</dbReference>
<accession>A0ABY5JTC4</accession>
<keyword evidence="1" id="KW-0378">Hydrolase</keyword>
<keyword evidence="1" id="KW-0547">Nucleotide-binding</keyword>
<dbReference type="EMBL" id="CP101914">
    <property type="protein sequence ID" value="UUI03590.1"/>
    <property type="molecule type" value="Genomic_DNA"/>
</dbReference>
<protein>
    <submittedName>
        <fullName evidence="1">Helicase</fullName>
    </submittedName>
</protein>
<sequence length="179" mass="20531">MIENEKLYSNGNENIRIIKIGGHTKTELIQKMNTNKIFLNELAEKLIASDYLEISKEPYMVKVIELTVKDLGFSEGAVTSQLFSKAAKLELELCPLELALYLRLAYLNQTEGYNENQLQNQAPYGSITIASKIFSKDVNFPKGFYLRKIQGDLWLRGYVADEAHVWNSHDRFVFCVTKQ</sequence>
<reference evidence="1" key="1">
    <citation type="submission" date="2022-07" db="EMBL/GenBank/DDBJ databases">
        <title>FELIX.</title>
        <authorList>
            <person name="Wan K.H."/>
            <person name="Park S."/>
            <person name="Lawrence Q."/>
            <person name="Eichenberger J.P."/>
            <person name="Booth B.W."/>
            <person name="Piaggio A.J."/>
            <person name="Chandler J.C."/>
            <person name="Franklin A.B."/>
            <person name="Celniker S.E."/>
        </authorList>
    </citation>
    <scope>NUCLEOTIDE SEQUENCE</scope>
    <source>
        <strain evidence="1">QA-1986 374</strain>
    </source>
</reference>
<dbReference type="Proteomes" id="UP001059773">
    <property type="component" value="Chromosome"/>
</dbReference>
<evidence type="ECO:0000313" key="2">
    <source>
        <dbReference type="Proteomes" id="UP001059773"/>
    </source>
</evidence>
<name>A0ABY5JTC4_9BACI</name>
<proteinExistence type="predicted"/>
<organism evidence="1 2">
    <name type="scientific">Oceanobacillus jeddahense</name>
    <dbReference type="NCBI Taxonomy" id="1462527"/>
    <lineage>
        <taxon>Bacteria</taxon>
        <taxon>Bacillati</taxon>
        <taxon>Bacillota</taxon>
        <taxon>Bacilli</taxon>
        <taxon>Bacillales</taxon>
        <taxon>Bacillaceae</taxon>
        <taxon>Oceanobacillus</taxon>
    </lineage>
</organism>